<gene>
    <name evidence="2" type="ORF">Scinn_28800</name>
</gene>
<dbReference type="PANTHER" id="PTHR43861:SF1">
    <property type="entry name" value="TRANS-ACONITATE 2-METHYLTRANSFERASE"/>
    <property type="match status" value="1"/>
</dbReference>
<dbReference type="InterPro" id="IPR029062">
    <property type="entry name" value="Class_I_gatase-like"/>
</dbReference>
<proteinExistence type="predicted"/>
<dbReference type="SUPFAM" id="SSF53335">
    <property type="entry name" value="S-adenosyl-L-methionine-dependent methyltransferases"/>
    <property type="match status" value="1"/>
</dbReference>
<feature type="domain" description="Methyltransferase type 11" evidence="1">
    <location>
        <begin position="247"/>
        <end position="342"/>
    </location>
</feature>
<evidence type="ECO:0000313" key="3">
    <source>
        <dbReference type="Proteomes" id="UP000660554"/>
    </source>
</evidence>
<dbReference type="EMBL" id="BNDV01000008">
    <property type="protein sequence ID" value="GHI13417.1"/>
    <property type="molecule type" value="Genomic_DNA"/>
</dbReference>
<keyword evidence="3" id="KW-1185">Reference proteome</keyword>
<dbReference type="Pfam" id="PF08241">
    <property type="entry name" value="Methyltransf_11"/>
    <property type="match status" value="1"/>
</dbReference>
<name>A0ABQ3NKV1_STRVG</name>
<reference evidence="3" key="1">
    <citation type="submission" date="2020-09" db="EMBL/GenBank/DDBJ databases">
        <title>Whole genome shotgun sequence of Streptomyces cinnamonensis NBRC 15873.</title>
        <authorList>
            <person name="Komaki H."/>
            <person name="Tamura T."/>
        </authorList>
    </citation>
    <scope>NUCLEOTIDE SEQUENCE [LARGE SCALE GENOMIC DNA]</scope>
    <source>
        <strain evidence="3">NBRC 15873</strain>
    </source>
</reference>
<dbReference type="CDD" id="cd02440">
    <property type="entry name" value="AdoMet_MTases"/>
    <property type="match status" value="1"/>
</dbReference>
<dbReference type="SUPFAM" id="SSF52317">
    <property type="entry name" value="Class I glutamine amidotransferase-like"/>
    <property type="match status" value="1"/>
</dbReference>
<dbReference type="Proteomes" id="UP000660554">
    <property type="component" value="Unassembled WGS sequence"/>
</dbReference>
<dbReference type="Gene3D" id="3.40.50.880">
    <property type="match status" value="1"/>
</dbReference>
<evidence type="ECO:0000313" key="2">
    <source>
        <dbReference type="EMBL" id="GHI13417.1"/>
    </source>
</evidence>
<dbReference type="PANTHER" id="PTHR43861">
    <property type="entry name" value="TRANS-ACONITATE 2-METHYLTRANSFERASE-RELATED"/>
    <property type="match status" value="1"/>
</dbReference>
<dbReference type="GeneID" id="86953107"/>
<sequence length="399" mass="40748">MAVVVVQHAPEGTAPTVSRVLAAAGVDTRTVLLADGEDLSADLDGVEGLIVLGGPRQAEPGGSAGPLAAAAPGPALLRDALAAEVPVLALGAGTRMLAPGGRPAVRTGAPAPDAGRAVELTPAAGTDPLFAWAERPSPGLRPARDPLRLPADAVVLASCDGGPEQAFRIGGSAWGVRFLPQDGAADPWGAALLGRFAALVAARSEHTAARAFFTRRAGAWEERFAHQTPAYEAGVARMRLAPGGVAVDLGCGTGRAMPALREQVGAGGRVLGIDVTPAMLAAAARHGRTRHGALLAADCTRLPLPGASVHGIFSAGLLDHLPDPYAALREWARVSARGGVLLLFHPSGRAERAARHGRPLDPADLLAEENLRPALESAGWHLDAYEDAAGHFLARALLA</sequence>
<protein>
    <recommendedName>
        <fullName evidence="1">Methyltransferase type 11 domain-containing protein</fullName>
    </recommendedName>
</protein>
<dbReference type="Gene3D" id="3.40.50.150">
    <property type="entry name" value="Vaccinia Virus protein VP39"/>
    <property type="match status" value="1"/>
</dbReference>
<dbReference type="InterPro" id="IPR029063">
    <property type="entry name" value="SAM-dependent_MTases_sf"/>
</dbReference>
<comment type="caution">
    <text evidence="2">The sequence shown here is derived from an EMBL/GenBank/DDBJ whole genome shotgun (WGS) entry which is preliminary data.</text>
</comment>
<evidence type="ECO:0000259" key="1">
    <source>
        <dbReference type="Pfam" id="PF08241"/>
    </source>
</evidence>
<dbReference type="InterPro" id="IPR013216">
    <property type="entry name" value="Methyltransf_11"/>
</dbReference>
<organism evidence="2 3">
    <name type="scientific">Streptomyces virginiae</name>
    <name type="common">Streptomyces cinnamonensis</name>
    <dbReference type="NCBI Taxonomy" id="1961"/>
    <lineage>
        <taxon>Bacteria</taxon>
        <taxon>Bacillati</taxon>
        <taxon>Actinomycetota</taxon>
        <taxon>Actinomycetes</taxon>
        <taxon>Kitasatosporales</taxon>
        <taxon>Streptomycetaceae</taxon>
        <taxon>Streptomyces</taxon>
    </lineage>
</organism>
<accession>A0ABQ3NKV1</accession>
<dbReference type="RefSeq" id="WP_078963641.1">
    <property type="nucleotide sequence ID" value="NZ_BMRU01000051.1"/>
</dbReference>